<evidence type="ECO:0000313" key="8">
    <source>
        <dbReference type="EMBL" id="SNR99462.1"/>
    </source>
</evidence>
<dbReference type="Gene3D" id="3.40.50.300">
    <property type="entry name" value="P-loop containing nucleotide triphosphate hydrolases"/>
    <property type="match status" value="1"/>
</dbReference>
<evidence type="ECO:0000256" key="4">
    <source>
        <dbReference type="ARBA" id="ARBA00034320"/>
    </source>
</evidence>
<accession>A0A239AVV2</accession>
<evidence type="ECO:0000256" key="6">
    <source>
        <dbReference type="ARBA" id="ARBA00049117"/>
    </source>
</evidence>
<dbReference type="InterPro" id="IPR051316">
    <property type="entry name" value="Zinc-reg_GTPase_activator"/>
</dbReference>
<dbReference type="Gene3D" id="3.30.1220.10">
    <property type="entry name" value="CobW-like, C-terminal domain"/>
    <property type="match status" value="1"/>
</dbReference>
<evidence type="ECO:0000256" key="2">
    <source>
        <dbReference type="ARBA" id="ARBA00022801"/>
    </source>
</evidence>
<dbReference type="GO" id="GO:0005737">
    <property type="term" value="C:cytoplasm"/>
    <property type="evidence" value="ECO:0007669"/>
    <property type="project" value="TreeGrafter"/>
</dbReference>
<dbReference type="SUPFAM" id="SSF90002">
    <property type="entry name" value="Hypothetical protein YjiA, C-terminal domain"/>
    <property type="match status" value="1"/>
</dbReference>
<dbReference type="EMBL" id="FZOA01000009">
    <property type="protein sequence ID" value="SNR99462.1"/>
    <property type="molecule type" value="Genomic_DNA"/>
</dbReference>
<dbReference type="SUPFAM" id="SSF52540">
    <property type="entry name" value="P-loop containing nucleoside triphosphate hydrolases"/>
    <property type="match status" value="1"/>
</dbReference>
<dbReference type="RefSeq" id="WP_218816229.1">
    <property type="nucleotide sequence ID" value="NZ_FZOA01000009.1"/>
</dbReference>
<dbReference type="InterPro" id="IPR011629">
    <property type="entry name" value="CobW-like_C"/>
</dbReference>
<dbReference type="InterPro" id="IPR003495">
    <property type="entry name" value="CobW/HypB/UreG_nucleotide-bd"/>
</dbReference>
<gene>
    <name evidence="8" type="ORF">SAMN05192560_2135</name>
</gene>
<comment type="catalytic activity">
    <reaction evidence="6">
        <text>GTP + H2O = GDP + phosphate + H(+)</text>
        <dbReference type="Rhea" id="RHEA:19669"/>
        <dbReference type="ChEBI" id="CHEBI:15377"/>
        <dbReference type="ChEBI" id="CHEBI:15378"/>
        <dbReference type="ChEBI" id="CHEBI:37565"/>
        <dbReference type="ChEBI" id="CHEBI:43474"/>
        <dbReference type="ChEBI" id="CHEBI:58189"/>
    </reaction>
    <physiologicalReaction direction="left-to-right" evidence="6">
        <dbReference type="Rhea" id="RHEA:19670"/>
    </physiologicalReaction>
</comment>
<evidence type="ECO:0000259" key="7">
    <source>
        <dbReference type="SMART" id="SM00833"/>
    </source>
</evidence>
<keyword evidence="3" id="KW-0143">Chaperone</keyword>
<keyword evidence="2" id="KW-0378">Hydrolase</keyword>
<feature type="domain" description="CobW C-terminal" evidence="7">
    <location>
        <begin position="232"/>
        <end position="326"/>
    </location>
</feature>
<dbReference type="AlphaFoldDB" id="A0A239AVV2"/>
<keyword evidence="9" id="KW-1185">Reference proteome</keyword>
<dbReference type="Proteomes" id="UP000198305">
    <property type="component" value="Unassembled WGS sequence"/>
</dbReference>
<name>A0A239AVV2_9PROT</name>
<dbReference type="CDD" id="cd03112">
    <property type="entry name" value="CobW-like"/>
    <property type="match status" value="1"/>
</dbReference>
<keyword evidence="1" id="KW-0547">Nucleotide-binding</keyword>
<reference evidence="9" key="1">
    <citation type="submission" date="2017-06" db="EMBL/GenBank/DDBJ databases">
        <authorList>
            <person name="Varghese N."/>
            <person name="Submissions S."/>
        </authorList>
    </citation>
    <scope>NUCLEOTIDE SEQUENCE [LARGE SCALE GENOMIC DNA]</scope>
    <source>
        <strain evidence="9">Ca-68</strain>
    </source>
</reference>
<dbReference type="PANTHER" id="PTHR13748">
    <property type="entry name" value="COBW-RELATED"/>
    <property type="match status" value="1"/>
</dbReference>
<comment type="similarity">
    <text evidence="4">Belongs to the SIMIBI class G3E GTPase family. ZNG1 subfamily.</text>
</comment>
<dbReference type="Pfam" id="PF02492">
    <property type="entry name" value="cobW"/>
    <property type="match status" value="1"/>
</dbReference>
<dbReference type="GO" id="GO:0016787">
    <property type="term" value="F:hydrolase activity"/>
    <property type="evidence" value="ECO:0007669"/>
    <property type="project" value="UniProtKB-KW"/>
</dbReference>
<evidence type="ECO:0000313" key="9">
    <source>
        <dbReference type="Proteomes" id="UP000198305"/>
    </source>
</evidence>
<sequence>MNEATRLPVTLLTGFLGSGKTTLLNHWLLQPEMRDTLVIINEFGEISLDHLLVAHQLDSTVVMELSNGCLCCQLRTDLKQVLKDIQWRFSRNGKRQFQRVVIETSGVADPAPILHTLMRDTYLAAAYQLDGIVTVVDGMLGETTLDKYPEAVKQVQLADILLLSKLDMTDVSMLQTLKTRLHKLNPQAQLLLSDFNSGQVPTPALLFGSTEERGFPHWLSALLQPVLHGAEISTLSLALDRPVPRLDFEQWLDHLRGFAAPGLLRFKGIFHLENEAAPVTVHRVQHVLGKPEILRHWDASDQRSRLVFITQDELDHEIRQLLQPLARFASMHHES</sequence>
<dbReference type="PANTHER" id="PTHR13748:SF62">
    <property type="entry name" value="COBW DOMAIN-CONTAINING PROTEIN"/>
    <property type="match status" value="1"/>
</dbReference>
<dbReference type="SMART" id="SM00833">
    <property type="entry name" value="CobW_C"/>
    <property type="match status" value="1"/>
</dbReference>
<evidence type="ECO:0000256" key="1">
    <source>
        <dbReference type="ARBA" id="ARBA00022741"/>
    </source>
</evidence>
<evidence type="ECO:0000256" key="5">
    <source>
        <dbReference type="ARBA" id="ARBA00045658"/>
    </source>
</evidence>
<dbReference type="Pfam" id="PF07683">
    <property type="entry name" value="CobW_C"/>
    <property type="match status" value="1"/>
</dbReference>
<dbReference type="InterPro" id="IPR036627">
    <property type="entry name" value="CobW-likC_sf"/>
</dbReference>
<protein>
    <submittedName>
        <fullName evidence="8">GTPase, G3E family</fullName>
    </submittedName>
</protein>
<dbReference type="InterPro" id="IPR027417">
    <property type="entry name" value="P-loop_NTPase"/>
</dbReference>
<proteinExistence type="inferred from homology"/>
<organism evidence="8 9">
    <name type="scientific">Methylobacillus rhizosphaerae</name>
    <dbReference type="NCBI Taxonomy" id="551994"/>
    <lineage>
        <taxon>Bacteria</taxon>
        <taxon>Pseudomonadati</taxon>
        <taxon>Pseudomonadota</taxon>
        <taxon>Betaproteobacteria</taxon>
        <taxon>Nitrosomonadales</taxon>
        <taxon>Methylophilaceae</taxon>
        <taxon>Methylobacillus</taxon>
    </lineage>
</organism>
<comment type="function">
    <text evidence="5">Zinc chaperone that directly transfers zinc cofactor to target proteins, thereby activating them. Zinc is transferred from the CXCC motif in the GTPase domain to the zinc binding site in target proteins in a process requiring GTP hydrolysis.</text>
</comment>
<evidence type="ECO:0000256" key="3">
    <source>
        <dbReference type="ARBA" id="ARBA00023186"/>
    </source>
</evidence>
<dbReference type="GO" id="GO:0000166">
    <property type="term" value="F:nucleotide binding"/>
    <property type="evidence" value="ECO:0007669"/>
    <property type="project" value="UniProtKB-KW"/>
</dbReference>